<feature type="region of interest" description="Disordered" evidence="1">
    <location>
        <begin position="190"/>
        <end position="209"/>
    </location>
</feature>
<evidence type="ECO:0000256" key="1">
    <source>
        <dbReference type="SAM" id="MobiDB-lite"/>
    </source>
</evidence>
<feature type="compositionally biased region" description="Basic and acidic residues" evidence="1">
    <location>
        <begin position="200"/>
        <end position="209"/>
    </location>
</feature>
<organism evidence="2 3">
    <name type="scientific">Colletotrichum kahawae</name>
    <name type="common">Coffee berry disease fungus</name>
    <dbReference type="NCBI Taxonomy" id="34407"/>
    <lineage>
        <taxon>Eukaryota</taxon>
        <taxon>Fungi</taxon>
        <taxon>Dikarya</taxon>
        <taxon>Ascomycota</taxon>
        <taxon>Pezizomycotina</taxon>
        <taxon>Sordariomycetes</taxon>
        <taxon>Hypocreomycetidae</taxon>
        <taxon>Glomerellales</taxon>
        <taxon>Glomerellaceae</taxon>
        <taxon>Colletotrichum</taxon>
        <taxon>Colletotrichum gloeosporioides species complex</taxon>
    </lineage>
</organism>
<evidence type="ECO:0000313" key="2">
    <source>
        <dbReference type="EMBL" id="KAK2771752.1"/>
    </source>
</evidence>
<reference evidence="2" key="1">
    <citation type="submission" date="2023-02" db="EMBL/GenBank/DDBJ databases">
        <title>Colletotrichum kahawae CIFC_Que2 genome sequencing and assembly.</title>
        <authorList>
            <person name="Baroncelli R."/>
        </authorList>
    </citation>
    <scope>NUCLEOTIDE SEQUENCE</scope>
    <source>
        <strain evidence="2">CIFC_Que2</strain>
    </source>
</reference>
<name>A0AAD9YNH8_COLKA</name>
<dbReference type="Proteomes" id="UP001281614">
    <property type="component" value="Unassembled WGS sequence"/>
</dbReference>
<accession>A0AAD9YNH8</accession>
<dbReference type="EMBL" id="VYYT01000077">
    <property type="protein sequence ID" value="KAK2771752.1"/>
    <property type="molecule type" value="Genomic_DNA"/>
</dbReference>
<keyword evidence="3" id="KW-1185">Reference proteome</keyword>
<comment type="caution">
    <text evidence="2">The sequence shown here is derived from an EMBL/GenBank/DDBJ whole genome shotgun (WGS) entry which is preliminary data.</text>
</comment>
<evidence type="ECO:0000313" key="3">
    <source>
        <dbReference type="Proteomes" id="UP001281614"/>
    </source>
</evidence>
<gene>
    <name evidence="2" type="ORF">CKAH01_14258</name>
</gene>
<feature type="region of interest" description="Disordered" evidence="1">
    <location>
        <begin position="68"/>
        <end position="100"/>
    </location>
</feature>
<feature type="non-terminal residue" evidence="2">
    <location>
        <position position="1"/>
    </location>
</feature>
<sequence length="209" mass="23313">RHDSRRKCPCPLGREICESPQTAIPQGQFPGARRLLPALIPSMTAPSPRWLHQHIAVRPQLHRRFPHAQVPASEPANQRSSMPGLRRPLSPNQAERHRAPKSDGMILCVPPRLSAHFPPPHAPSRSRISAVDTEDTDSCLIYTVAPQTLVRSASYTAVTTWLHNRLIVRKHGPERSGCLPWLVSCSTPRKMPPWSSTEFTSDRAPRPPG</sequence>
<proteinExistence type="predicted"/>
<protein>
    <submittedName>
        <fullName evidence="2">Uncharacterized protein</fullName>
    </submittedName>
</protein>
<dbReference type="AlphaFoldDB" id="A0AAD9YNH8"/>